<proteinExistence type="predicted"/>
<gene>
    <name evidence="1" type="ORF">ANI01nite_19300</name>
</gene>
<reference evidence="1 2" key="1">
    <citation type="submission" date="2019-06" db="EMBL/GenBank/DDBJ databases">
        <title>Whole genome shotgun sequence of Glutamicibacter nicotianae NBRC 14234.</title>
        <authorList>
            <person name="Hosoyama A."/>
            <person name="Uohara A."/>
            <person name="Ohji S."/>
            <person name="Ichikawa N."/>
        </authorList>
    </citation>
    <scope>NUCLEOTIDE SEQUENCE [LARGE SCALE GENOMIC DNA]</scope>
    <source>
        <strain evidence="1 2">NBRC 14234</strain>
    </source>
</reference>
<dbReference type="EMBL" id="BJNE01000007">
    <property type="protein sequence ID" value="GEC12727.1"/>
    <property type="molecule type" value="Genomic_DNA"/>
</dbReference>
<protein>
    <submittedName>
        <fullName evidence="1">Uncharacterized protein</fullName>
    </submittedName>
</protein>
<name>A0ABQ0RLP1_GLUNI</name>
<keyword evidence="2" id="KW-1185">Reference proteome</keyword>
<sequence length="201" mass="21128">MGLLALITVPDLEQYPLPADVNLADPIVQVLIDSASAEVVDAAGSPIVSTRSTVALLAGRARLLRLPGLPVTEIHSVTVAGQPVVDWKQAAGGLYRPSGWGEDGAEIVTVDYTHGLPALPADIKDMVCRMVISGLLNASEGADGFALDNGRLSSVAIDDYKESYATGDTVDAITEMSLPQRTRERLAKRFGNYGAKVVGSL</sequence>
<evidence type="ECO:0000313" key="2">
    <source>
        <dbReference type="Proteomes" id="UP000316242"/>
    </source>
</evidence>
<accession>A0ABQ0RLP1</accession>
<organism evidence="1 2">
    <name type="scientific">Glutamicibacter nicotianae</name>
    <name type="common">Arthrobacter nicotianae</name>
    <dbReference type="NCBI Taxonomy" id="37929"/>
    <lineage>
        <taxon>Bacteria</taxon>
        <taxon>Bacillati</taxon>
        <taxon>Actinomycetota</taxon>
        <taxon>Actinomycetes</taxon>
        <taxon>Micrococcales</taxon>
        <taxon>Micrococcaceae</taxon>
        <taxon>Glutamicibacter</taxon>
    </lineage>
</organism>
<comment type="caution">
    <text evidence="1">The sequence shown here is derived from an EMBL/GenBank/DDBJ whole genome shotgun (WGS) entry which is preliminary data.</text>
</comment>
<evidence type="ECO:0000313" key="1">
    <source>
        <dbReference type="EMBL" id="GEC12727.1"/>
    </source>
</evidence>
<dbReference type="Proteomes" id="UP000316242">
    <property type="component" value="Unassembled WGS sequence"/>
</dbReference>